<keyword evidence="6" id="KW-0963">Cytoplasm</keyword>
<evidence type="ECO:0000256" key="5">
    <source>
        <dbReference type="ARBA" id="ARBA00022454"/>
    </source>
</evidence>
<keyword evidence="10" id="KW-0131">Cell cycle</keyword>
<sequence length="355" mass="38044">MTGIGPSPGGAQLVHSRLSLTGGNRRSIGSSGLAATPAIQNKGDESASAYLALQDDEEERRQRQLSRLQQLQQSRTHGSPGADGTPSGKDKRRSVSSLEPRLTGQQLALHYTKCIQLSAENKINIKNAFNLQLIDFMTDMLKKKHSDMNNFQVASCTLDASTKIYAYRVDSVHTDTMRMAGGLGRTQHDAGHAPEDVDGDQPGEQIGKIKRKRTKKAATIESNPAALNLSSLDLEFIVDPLFKKIASEFDEGKAGGGLFLNALMLRMAGCVRVASLLLVLLCACCATALECYQCSGCEEGQLGHPIHCTQSQNACSHEARVINCCSTNYCNGASLASPATLALLLAPLVASVLMR</sequence>
<comment type="similarity">
    <text evidence="3">Belongs to the CND2 (condensin subunit 2) family.</text>
</comment>
<feature type="compositionally biased region" description="Low complexity" evidence="11">
    <location>
        <begin position="65"/>
        <end position="75"/>
    </location>
</feature>
<dbReference type="RefSeq" id="XP_018008746.1">
    <property type="nucleotide sequence ID" value="XM_018153257.2"/>
</dbReference>
<keyword evidence="9" id="KW-0226">DNA condensation</keyword>
<protein>
    <recommendedName>
        <fullName evidence="4">Condensin complex subunit 2</fullName>
    </recommendedName>
</protein>
<evidence type="ECO:0000256" key="11">
    <source>
        <dbReference type="SAM" id="MobiDB-lite"/>
    </source>
</evidence>
<evidence type="ECO:0000256" key="10">
    <source>
        <dbReference type="ARBA" id="ARBA00023306"/>
    </source>
</evidence>
<dbReference type="AlphaFoldDB" id="A0A8B7N4H8"/>
<feature type="compositionally biased region" description="Polar residues" evidence="11">
    <location>
        <begin position="18"/>
        <end position="30"/>
    </location>
</feature>
<dbReference type="GO" id="GO:0051301">
    <property type="term" value="P:cell division"/>
    <property type="evidence" value="ECO:0007669"/>
    <property type="project" value="UniProtKB-KW"/>
</dbReference>
<feature type="region of interest" description="Disordered" evidence="11">
    <location>
        <begin position="184"/>
        <end position="204"/>
    </location>
</feature>
<dbReference type="GO" id="GO:0003682">
    <property type="term" value="F:chromatin binding"/>
    <property type="evidence" value="ECO:0007669"/>
    <property type="project" value="TreeGrafter"/>
</dbReference>
<dbReference type="PANTHER" id="PTHR13108:SF9">
    <property type="entry name" value="CONDENSIN COMPLEX SUBUNIT 2"/>
    <property type="match status" value="1"/>
</dbReference>
<dbReference type="Pfam" id="PF05786">
    <property type="entry name" value="Cnd2"/>
    <property type="match status" value="1"/>
</dbReference>
<evidence type="ECO:0000256" key="6">
    <source>
        <dbReference type="ARBA" id="ARBA00022490"/>
    </source>
</evidence>
<feature type="region of interest" description="Disordered" evidence="11">
    <location>
        <begin position="1"/>
        <end position="41"/>
    </location>
</feature>
<reference evidence="13" key="1">
    <citation type="submission" date="2025-08" db="UniProtKB">
        <authorList>
            <consortium name="RefSeq"/>
        </authorList>
    </citation>
    <scope>IDENTIFICATION</scope>
    <source>
        <tissue evidence="13">Whole organism</tissue>
    </source>
</reference>
<dbReference type="InterPro" id="IPR022816">
    <property type="entry name" value="Condensin_barren_su2"/>
</dbReference>
<keyword evidence="12" id="KW-1185">Reference proteome</keyword>
<dbReference type="Proteomes" id="UP000694843">
    <property type="component" value="Unplaced"/>
</dbReference>
<dbReference type="GO" id="GO:0000796">
    <property type="term" value="C:condensin complex"/>
    <property type="evidence" value="ECO:0007669"/>
    <property type="project" value="InterPro"/>
</dbReference>
<feature type="compositionally biased region" description="Basic and acidic residues" evidence="11">
    <location>
        <begin position="186"/>
        <end position="195"/>
    </location>
</feature>
<evidence type="ECO:0000256" key="7">
    <source>
        <dbReference type="ARBA" id="ARBA00022618"/>
    </source>
</evidence>
<dbReference type="GO" id="GO:0005737">
    <property type="term" value="C:cytoplasm"/>
    <property type="evidence" value="ECO:0007669"/>
    <property type="project" value="UniProtKB-SubCell"/>
</dbReference>
<keyword evidence="8" id="KW-0498">Mitosis</keyword>
<evidence type="ECO:0000256" key="4">
    <source>
        <dbReference type="ARBA" id="ARBA00016065"/>
    </source>
</evidence>
<comment type="subcellular location">
    <subcellularLocation>
        <location evidence="1">Chromosome</location>
    </subcellularLocation>
    <subcellularLocation>
        <location evidence="2">Cytoplasm</location>
    </subcellularLocation>
</comment>
<evidence type="ECO:0000256" key="1">
    <source>
        <dbReference type="ARBA" id="ARBA00004286"/>
    </source>
</evidence>
<feature type="region of interest" description="Disordered" evidence="11">
    <location>
        <begin position="55"/>
        <end position="101"/>
    </location>
</feature>
<keyword evidence="5" id="KW-0158">Chromosome</keyword>
<evidence type="ECO:0000313" key="13">
    <source>
        <dbReference type="RefSeq" id="XP_018008746.1"/>
    </source>
</evidence>
<organism evidence="12 13">
    <name type="scientific">Hyalella azteca</name>
    <name type="common">Amphipod</name>
    <dbReference type="NCBI Taxonomy" id="294128"/>
    <lineage>
        <taxon>Eukaryota</taxon>
        <taxon>Metazoa</taxon>
        <taxon>Ecdysozoa</taxon>
        <taxon>Arthropoda</taxon>
        <taxon>Crustacea</taxon>
        <taxon>Multicrustacea</taxon>
        <taxon>Malacostraca</taxon>
        <taxon>Eumalacostraca</taxon>
        <taxon>Peracarida</taxon>
        <taxon>Amphipoda</taxon>
        <taxon>Senticaudata</taxon>
        <taxon>Talitrida</taxon>
        <taxon>Talitroidea</taxon>
        <taxon>Hyalellidae</taxon>
        <taxon>Hyalella</taxon>
    </lineage>
</organism>
<evidence type="ECO:0000256" key="9">
    <source>
        <dbReference type="ARBA" id="ARBA00023067"/>
    </source>
</evidence>
<evidence type="ECO:0000256" key="3">
    <source>
        <dbReference type="ARBA" id="ARBA00009471"/>
    </source>
</evidence>
<evidence type="ECO:0000256" key="8">
    <source>
        <dbReference type="ARBA" id="ARBA00022776"/>
    </source>
</evidence>
<dbReference type="GO" id="GO:0007076">
    <property type="term" value="P:mitotic chromosome condensation"/>
    <property type="evidence" value="ECO:0007669"/>
    <property type="project" value="InterPro"/>
</dbReference>
<keyword evidence="7" id="KW-0132">Cell division</keyword>
<dbReference type="GeneID" id="108666390"/>
<evidence type="ECO:0000313" key="12">
    <source>
        <dbReference type="Proteomes" id="UP000694843"/>
    </source>
</evidence>
<name>A0A8B7N4H8_HYAAZ</name>
<gene>
    <name evidence="13" type="primary">LOC108666390</name>
</gene>
<proteinExistence type="inferred from homology"/>
<dbReference type="PANTHER" id="PTHR13108">
    <property type="entry name" value="CONDENSIN COMPLEX SUBUNIT 2"/>
    <property type="match status" value="1"/>
</dbReference>
<evidence type="ECO:0000256" key="2">
    <source>
        <dbReference type="ARBA" id="ARBA00004496"/>
    </source>
</evidence>
<accession>A0A8B7N4H8</accession>
<dbReference type="KEGG" id="hazt:108666390"/>
<dbReference type="OrthoDB" id="362021at2759"/>